<keyword evidence="5 6" id="KW-0472">Membrane</keyword>
<comment type="similarity">
    <text evidence="2">Belongs to the plant DMP1 protein family.</text>
</comment>
<protein>
    <submittedName>
        <fullName evidence="7">Uncharacterized protein</fullName>
    </submittedName>
</protein>
<reference evidence="7 8" key="1">
    <citation type="journal article" date="2013" name="Front. Plant Sci.">
        <title>The Reference Genome of the Halophytic Plant Eutrema salsugineum.</title>
        <authorList>
            <person name="Yang R."/>
            <person name="Jarvis D.E."/>
            <person name="Chen H."/>
            <person name="Beilstein M.A."/>
            <person name="Grimwood J."/>
            <person name="Jenkins J."/>
            <person name="Shu S."/>
            <person name="Prochnik S."/>
            <person name="Xin M."/>
            <person name="Ma C."/>
            <person name="Schmutz J."/>
            <person name="Wing R.A."/>
            <person name="Mitchell-Olds T."/>
            <person name="Schumaker K.S."/>
            <person name="Wang X."/>
        </authorList>
    </citation>
    <scope>NUCLEOTIDE SEQUENCE [LARGE SCALE GENOMIC DNA]</scope>
</reference>
<evidence type="ECO:0000256" key="1">
    <source>
        <dbReference type="ARBA" id="ARBA00004141"/>
    </source>
</evidence>
<keyword evidence="4 6" id="KW-1133">Transmembrane helix</keyword>
<dbReference type="eggNOG" id="ENOG502S0I6">
    <property type="taxonomic scope" value="Eukaryota"/>
</dbReference>
<keyword evidence="3 6" id="KW-0812">Transmembrane</keyword>
<evidence type="ECO:0000256" key="2">
    <source>
        <dbReference type="ARBA" id="ARBA00008707"/>
    </source>
</evidence>
<gene>
    <name evidence="7" type="ORF">EUTSA_v10005538mg</name>
</gene>
<dbReference type="STRING" id="72664.V4KQJ5"/>
<keyword evidence="8" id="KW-1185">Reference proteome</keyword>
<dbReference type="Gramene" id="ESQ32262">
    <property type="protein sequence ID" value="ESQ32262"/>
    <property type="gene ID" value="EUTSA_v10005538mg"/>
</dbReference>
<name>V4KQJ5_EUTSA</name>
<evidence type="ECO:0000256" key="6">
    <source>
        <dbReference type="SAM" id="Phobius"/>
    </source>
</evidence>
<dbReference type="OMA" id="EDDENSW"/>
<organism evidence="7 8">
    <name type="scientific">Eutrema salsugineum</name>
    <name type="common">Saltwater cress</name>
    <name type="synonym">Sisymbrium salsugineum</name>
    <dbReference type="NCBI Taxonomy" id="72664"/>
    <lineage>
        <taxon>Eukaryota</taxon>
        <taxon>Viridiplantae</taxon>
        <taxon>Streptophyta</taxon>
        <taxon>Embryophyta</taxon>
        <taxon>Tracheophyta</taxon>
        <taxon>Spermatophyta</taxon>
        <taxon>Magnoliopsida</taxon>
        <taxon>eudicotyledons</taxon>
        <taxon>Gunneridae</taxon>
        <taxon>Pentapetalae</taxon>
        <taxon>rosids</taxon>
        <taxon>malvids</taxon>
        <taxon>Brassicales</taxon>
        <taxon>Brassicaceae</taxon>
        <taxon>Eutremeae</taxon>
        <taxon>Eutrema</taxon>
    </lineage>
</organism>
<dbReference type="GO" id="GO:0010256">
    <property type="term" value="P:endomembrane system organization"/>
    <property type="evidence" value="ECO:0007669"/>
    <property type="project" value="TreeGrafter"/>
</dbReference>
<dbReference type="AlphaFoldDB" id="V4KQJ5"/>
<accession>V4KQJ5</accession>
<dbReference type="InterPro" id="IPR007770">
    <property type="entry name" value="DMP"/>
</dbReference>
<proteinExistence type="inferred from homology"/>
<feature type="transmembrane region" description="Helical" evidence="6">
    <location>
        <begin position="119"/>
        <end position="137"/>
    </location>
</feature>
<dbReference type="PANTHER" id="PTHR31621">
    <property type="entry name" value="PROTEIN DMP3"/>
    <property type="match status" value="1"/>
</dbReference>
<evidence type="ECO:0000256" key="3">
    <source>
        <dbReference type="ARBA" id="ARBA00022692"/>
    </source>
</evidence>
<evidence type="ECO:0000313" key="8">
    <source>
        <dbReference type="Proteomes" id="UP000030689"/>
    </source>
</evidence>
<dbReference type="KEGG" id="eus:EUTSA_v10005538mg"/>
<evidence type="ECO:0000256" key="4">
    <source>
        <dbReference type="ARBA" id="ARBA00022989"/>
    </source>
</evidence>
<dbReference type="EMBL" id="KI517748">
    <property type="protein sequence ID" value="ESQ32262.1"/>
    <property type="molecule type" value="Genomic_DNA"/>
</dbReference>
<evidence type="ECO:0000313" key="7">
    <source>
        <dbReference type="EMBL" id="ESQ32262.1"/>
    </source>
</evidence>
<comment type="subcellular location">
    <subcellularLocation>
        <location evidence="1">Membrane</location>
        <topology evidence="1">Multi-pass membrane protein</topology>
    </subcellularLocation>
</comment>
<dbReference type="OrthoDB" id="657601at2759"/>
<dbReference type="Proteomes" id="UP000030689">
    <property type="component" value="Unassembled WGS sequence"/>
</dbReference>
<dbReference type="GO" id="GO:0005737">
    <property type="term" value="C:cytoplasm"/>
    <property type="evidence" value="ECO:0007669"/>
    <property type="project" value="UniProtKB-ARBA"/>
</dbReference>
<dbReference type="PANTHER" id="PTHR31621:SF5">
    <property type="entry name" value="PROTEIN DMP10"/>
    <property type="match status" value="1"/>
</dbReference>
<dbReference type="Pfam" id="PF05078">
    <property type="entry name" value="DUF679"/>
    <property type="match status" value="1"/>
</dbReference>
<feature type="transmembrane region" description="Helical" evidence="6">
    <location>
        <begin position="157"/>
        <end position="182"/>
    </location>
</feature>
<evidence type="ECO:0000256" key="5">
    <source>
        <dbReference type="ARBA" id="ARBA00023136"/>
    </source>
</evidence>
<sequence>MEAAFARSLPMAGNFAKLLPTGTALMFETLIPSFSNGGACTDKPFNKLLTISLISFCAAACFFSSFTDSFVGEDGRIYYGVATAKGLYILSDYLDDHEHGYDPESGLTADKKRRYKLSFVDFLHAFVSVVVFLALAVESSDFRRCLLPENNDGDDWGGIMVILIRYLGVMVGTVASFLLAIFPTKRRGIGFTGIYW</sequence>
<dbReference type="GO" id="GO:0016020">
    <property type="term" value="C:membrane"/>
    <property type="evidence" value="ECO:0007669"/>
    <property type="project" value="UniProtKB-SubCell"/>
</dbReference>